<evidence type="ECO:0000256" key="2">
    <source>
        <dbReference type="ARBA" id="ARBA00022448"/>
    </source>
</evidence>
<keyword evidence="8" id="KW-0762">Sugar transport</keyword>
<name>A0ABS7YG00_9VIBR</name>
<keyword evidence="3" id="KW-0963">Cytoplasm</keyword>
<evidence type="ECO:0000259" key="7">
    <source>
        <dbReference type="PROSITE" id="PS51094"/>
    </source>
</evidence>
<keyword evidence="5" id="KW-0598">Phosphotransferase system</keyword>
<gene>
    <name evidence="8" type="ORF">LDJ79_00615</name>
</gene>
<dbReference type="InterPro" id="IPR051351">
    <property type="entry name" value="Ascorbate-PTS_EIIA_comp"/>
</dbReference>
<keyword evidence="4" id="KW-0808">Transferase</keyword>
<evidence type="ECO:0000256" key="4">
    <source>
        <dbReference type="ARBA" id="ARBA00022679"/>
    </source>
</evidence>
<proteinExistence type="predicted"/>
<dbReference type="Proteomes" id="UP001199044">
    <property type="component" value="Unassembled WGS sequence"/>
</dbReference>
<evidence type="ECO:0000313" key="9">
    <source>
        <dbReference type="Proteomes" id="UP001199044"/>
    </source>
</evidence>
<dbReference type="CDD" id="cd00211">
    <property type="entry name" value="PTS_IIA_fru"/>
    <property type="match status" value="1"/>
</dbReference>
<evidence type="ECO:0000256" key="6">
    <source>
        <dbReference type="ARBA" id="ARBA00022777"/>
    </source>
</evidence>
<dbReference type="Pfam" id="PF00359">
    <property type="entry name" value="PTS_EIIA_2"/>
    <property type="match status" value="1"/>
</dbReference>
<keyword evidence="6" id="KW-0418">Kinase</keyword>
<comment type="subcellular location">
    <subcellularLocation>
        <location evidence="1">Cytoplasm</location>
    </subcellularLocation>
</comment>
<evidence type="ECO:0000256" key="5">
    <source>
        <dbReference type="ARBA" id="ARBA00022683"/>
    </source>
</evidence>
<evidence type="ECO:0000313" key="8">
    <source>
        <dbReference type="EMBL" id="MCA2014591.1"/>
    </source>
</evidence>
<reference evidence="9" key="1">
    <citation type="submission" date="2023-07" db="EMBL/GenBank/DDBJ databases">
        <title>Molecular identification of indigenous halophilic bacteria isolated from red sea cost, biodegradation of synthetic dyes and assessment of degraded metabolite toxicity.</title>
        <authorList>
            <person name="Chaieb K."/>
            <person name="Altayb H.N."/>
        </authorList>
    </citation>
    <scope>NUCLEOTIDE SEQUENCE [LARGE SCALE GENOMIC DNA]</scope>
    <source>
        <strain evidence="9">K20</strain>
    </source>
</reference>
<dbReference type="InterPro" id="IPR016152">
    <property type="entry name" value="PTrfase/Anion_transptr"/>
</dbReference>
<feature type="domain" description="PTS EIIA type-2" evidence="7">
    <location>
        <begin position="4"/>
        <end position="147"/>
    </location>
</feature>
<dbReference type="PROSITE" id="PS51094">
    <property type="entry name" value="PTS_EIIA_TYPE_2"/>
    <property type="match status" value="1"/>
</dbReference>
<dbReference type="PANTHER" id="PTHR36203">
    <property type="entry name" value="ASCORBATE-SPECIFIC PTS SYSTEM EIIA COMPONENT"/>
    <property type="match status" value="1"/>
</dbReference>
<accession>A0ABS7YG00</accession>
<dbReference type="EMBL" id="JAIWIU010000004">
    <property type="protein sequence ID" value="MCA2014591.1"/>
    <property type="molecule type" value="Genomic_DNA"/>
</dbReference>
<comment type="caution">
    <text evidence="8">The sequence shown here is derived from an EMBL/GenBank/DDBJ whole genome shotgun (WGS) entry which is preliminary data.</text>
</comment>
<organism evidence="8 9">
    <name type="scientific">Vibrio tritonius</name>
    <dbReference type="NCBI Taxonomy" id="1435069"/>
    <lineage>
        <taxon>Bacteria</taxon>
        <taxon>Pseudomonadati</taxon>
        <taxon>Pseudomonadota</taxon>
        <taxon>Gammaproteobacteria</taxon>
        <taxon>Vibrionales</taxon>
        <taxon>Vibrionaceae</taxon>
        <taxon>Vibrio</taxon>
    </lineage>
</organism>
<sequence length="147" mass="16878">MLNDWLRDDNIHVVKRVENWEEAVKLSCNPLIKHKVIEKRYVDAIISGHKELGPYYVLSPGLAMPHARPENGVNECGMSLLIVTDGVRFQADENDPVHAVITLAAKDDKHHIEMIQALAQMFSNDLDRETFVHAKNRQELEPILERY</sequence>
<evidence type="ECO:0000256" key="1">
    <source>
        <dbReference type="ARBA" id="ARBA00004496"/>
    </source>
</evidence>
<dbReference type="SUPFAM" id="SSF55804">
    <property type="entry name" value="Phoshotransferase/anion transport protein"/>
    <property type="match status" value="1"/>
</dbReference>
<protein>
    <submittedName>
        <fullName evidence="8">PTS sugar transporter subunit IIA</fullName>
    </submittedName>
</protein>
<evidence type="ECO:0000256" key="3">
    <source>
        <dbReference type="ARBA" id="ARBA00022490"/>
    </source>
</evidence>
<dbReference type="PANTHER" id="PTHR36203:SF4">
    <property type="entry name" value="MANNITOL-SPECIFIC CRYPTIC PHOSPHOTRANSFERASE ENZYME IIA COMPONENT"/>
    <property type="match status" value="1"/>
</dbReference>
<keyword evidence="2" id="KW-0813">Transport</keyword>
<dbReference type="Gene3D" id="3.40.930.10">
    <property type="entry name" value="Mannitol-specific EII, Chain A"/>
    <property type="match status" value="1"/>
</dbReference>
<dbReference type="InterPro" id="IPR002178">
    <property type="entry name" value="PTS_EIIA_type-2_dom"/>
</dbReference>
<dbReference type="RefSeq" id="WP_225249219.1">
    <property type="nucleotide sequence ID" value="NZ_JAIWIU010000004.1"/>
</dbReference>
<keyword evidence="9" id="KW-1185">Reference proteome</keyword>